<dbReference type="InterPro" id="IPR050330">
    <property type="entry name" value="Bact_OuterMem_StrucFunc"/>
</dbReference>
<dbReference type="PANTHER" id="PTHR30329:SF21">
    <property type="entry name" value="LIPOPROTEIN YIAD-RELATED"/>
    <property type="match status" value="1"/>
</dbReference>
<dbReference type="InterPro" id="IPR008969">
    <property type="entry name" value="CarboxyPept-like_regulatory"/>
</dbReference>
<feature type="domain" description="OmpA-like" evidence="5">
    <location>
        <begin position="515"/>
        <end position="639"/>
    </location>
</feature>
<dbReference type="Gene3D" id="3.30.1330.60">
    <property type="entry name" value="OmpA-like domain"/>
    <property type="match status" value="1"/>
</dbReference>
<evidence type="ECO:0000259" key="5">
    <source>
        <dbReference type="PROSITE" id="PS51123"/>
    </source>
</evidence>
<dbReference type="Gene3D" id="2.60.40.1120">
    <property type="entry name" value="Carboxypeptidase-like, regulatory domain"/>
    <property type="match status" value="1"/>
</dbReference>
<organism evidence="6 7">
    <name type="scientific">Litoribaculum gwangyangense</name>
    <dbReference type="NCBI Taxonomy" id="1130722"/>
    <lineage>
        <taxon>Bacteria</taxon>
        <taxon>Pseudomonadati</taxon>
        <taxon>Bacteroidota</taxon>
        <taxon>Flavobacteriia</taxon>
        <taxon>Flavobacteriales</taxon>
        <taxon>Flavobacteriaceae</taxon>
        <taxon>Litoribaculum</taxon>
    </lineage>
</organism>
<dbReference type="InterPro" id="IPR006665">
    <property type="entry name" value="OmpA-like"/>
</dbReference>
<comment type="caution">
    <text evidence="6">The sequence shown here is derived from an EMBL/GenBank/DDBJ whole genome shotgun (WGS) entry which is preliminary data.</text>
</comment>
<dbReference type="Proteomes" id="UP001501433">
    <property type="component" value="Unassembled WGS sequence"/>
</dbReference>
<gene>
    <name evidence="6" type="ORF">GCM10023330_14680</name>
</gene>
<dbReference type="RefSeq" id="WP_345276306.1">
    <property type="nucleotide sequence ID" value="NZ_BAABJW010000002.1"/>
</dbReference>
<accession>A0ABP9CEL0</accession>
<evidence type="ECO:0000313" key="6">
    <source>
        <dbReference type="EMBL" id="GAA4808885.1"/>
    </source>
</evidence>
<dbReference type="InterPro" id="IPR036737">
    <property type="entry name" value="OmpA-like_sf"/>
</dbReference>
<evidence type="ECO:0000313" key="7">
    <source>
        <dbReference type="Proteomes" id="UP001501433"/>
    </source>
</evidence>
<evidence type="ECO:0000256" key="2">
    <source>
        <dbReference type="ARBA" id="ARBA00023136"/>
    </source>
</evidence>
<reference evidence="7" key="1">
    <citation type="journal article" date="2019" name="Int. J. Syst. Evol. Microbiol.">
        <title>The Global Catalogue of Microorganisms (GCM) 10K type strain sequencing project: providing services to taxonomists for standard genome sequencing and annotation.</title>
        <authorList>
            <consortium name="The Broad Institute Genomics Platform"/>
            <consortium name="The Broad Institute Genome Sequencing Center for Infectious Disease"/>
            <person name="Wu L."/>
            <person name="Ma J."/>
        </authorList>
    </citation>
    <scope>NUCLEOTIDE SEQUENCE [LARGE SCALE GENOMIC DNA]</scope>
    <source>
        <strain evidence="7">JCM 18325</strain>
    </source>
</reference>
<dbReference type="InterPro" id="IPR006664">
    <property type="entry name" value="OMP_bac"/>
</dbReference>
<dbReference type="Pfam" id="PF00691">
    <property type="entry name" value="OmpA"/>
    <property type="match status" value="1"/>
</dbReference>
<dbReference type="SUPFAM" id="SSF48452">
    <property type="entry name" value="TPR-like"/>
    <property type="match status" value="1"/>
</dbReference>
<dbReference type="Gene3D" id="1.25.40.10">
    <property type="entry name" value="Tetratricopeptide repeat domain"/>
    <property type="match status" value="1"/>
</dbReference>
<dbReference type="Pfam" id="PF13620">
    <property type="entry name" value="CarboxypepD_reg"/>
    <property type="match status" value="1"/>
</dbReference>
<dbReference type="SUPFAM" id="SSF82171">
    <property type="entry name" value="DPP6 N-terminal domain-like"/>
    <property type="match status" value="1"/>
</dbReference>
<dbReference type="InterPro" id="IPR011659">
    <property type="entry name" value="WD40"/>
</dbReference>
<dbReference type="EMBL" id="BAABJW010000002">
    <property type="protein sequence ID" value="GAA4808885.1"/>
    <property type="molecule type" value="Genomic_DNA"/>
</dbReference>
<dbReference type="CDD" id="cd07185">
    <property type="entry name" value="OmpA_C-like"/>
    <property type="match status" value="1"/>
</dbReference>
<dbReference type="SUPFAM" id="SSF49464">
    <property type="entry name" value="Carboxypeptidase regulatory domain-like"/>
    <property type="match status" value="1"/>
</dbReference>
<dbReference type="SUPFAM" id="SSF103088">
    <property type="entry name" value="OmpA-like"/>
    <property type="match status" value="1"/>
</dbReference>
<dbReference type="PROSITE" id="PS51123">
    <property type="entry name" value="OMPA_2"/>
    <property type="match status" value="1"/>
</dbReference>
<protein>
    <submittedName>
        <fullName evidence="6">OmpA family protein</fullName>
    </submittedName>
</protein>
<dbReference type="PRINTS" id="PR01021">
    <property type="entry name" value="OMPADOMAIN"/>
</dbReference>
<evidence type="ECO:0000256" key="1">
    <source>
        <dbReference type="ARBA" id="ARBA00004442"/>
    </source>
</evidence>
<name>A0ABP9CEL0_9FLAO</name>
<comment type="subcellular location">
    <subcellularLocation>
        <location evidence="1">Cell outer membrane</location>
    </subcellularLocation>
</comment>
<keyword evidence="2 4" id="KW-0472">Membrane</keyword>
<keyword evidence="3" id="KW-0998">Cell outer membrane</keyword>
<dbReference type="Pfam" id="PF07676">
    <property type="entry name" value="PD40"/>
    <property type="match status" value="2"/>
</dbReference>
<sequence>MKLKNYIIISIGMFIGLLTYSQNGTLKRADNLFNKFSFVNAAEVYHELIDKNYNADYATRKLADSYAFMRNPDSAVVYYKKAVEQPNVPIAYYYNYAQALRGVKNYKDSRVWMKRFKEVGGNIKQEKFTKDSDFLNAIFNAKQKYFLTDVKFNSKYSDFGAFQHNGIIYFASSRDEGVSTKHLYGWNQEPFLDIYMALNNTDSLINHKSKLKGDVNSVYHDGPVTISKDGKTMYFSRNDFLKNKLGKDKLGSTNLKIYKAILVDDAWTNIEEMPFNGSDFSNGHPALNPDETKLYFASDRMGGYGGSDIYYVDINQDGTYGKPKNIGAVVNTNKNEKFPFINSEGALFFASDGHPGLGLLDIFGTVSDKKNTIVSVINLGVPVNSSKDDFAFFMSVDGLSGYFASNRSGGVGSDDIYAFDRVPQLIIEGIVTDAETNQPLPNTVVTLLNTNGDEIAREETDENGEYIMNIERDTDYTVSVTRIDFEKTTLPVSSKNLERSVKSIKTDIVLNHKQKEHIQKTEFYPIYFDFNKAVIREDGTSELDRIVNLMVNKYPKMTIKISSHTDSRGTTEYNNELSQARAVATYNYLVNHGVKPERIIEYKGYGEQQLVNNCDGTINCTEAQHQLNRRTDFIVIAME</sequence>
<evidence type="ECO:0000256" key="4">
    <source>
        <dbReference type="PROSITE-ProRule" id="PRU00473"/>
    </source>
</evidence>
<evidence type="ECO:0000256" key="3">
    <source>
        <dbReference type="ARBA" id="ARBA00023237"/>
    </source>
</evidence>
<keyword evidence="7" id="KW-1185">Reference proteome</keyword>
<dbReference type="PANTHER" id="PTHR30329">
    <property type="entry name" value="STATOR ELEMENT OF FLAGELLAR MOTOR COMPLEX"/>
    <property type="match status" value="1"/>
</dbReference>
<proteinExistence type="predicted"/>
<dbReference type="InterPro" id="IPR011990">
    <property type="entry name" value="TPR-like_helical_dom_sf"/>
</dbReference>